<sequence length="102" mass="10219">MSSSSSPSEVVIGLNAASSISQMPNNATSIGSNAGSVICQLPNNATSIGHSSLSSNTQMSFSGQPSGAGPVGVTGPKSETIEETTIVLQEKAVNNSCCAKWC</sequence>
<protein>
    <submittedName>
        <fullName evidence="2">Uncharacterized protein</fullName>
    </submittedName>
</protein>
<reference evidence="2" key="1">
    <citation type="journal article" date="2020" name="Nature">
        <title>Giant virus diversity and host interactions through global metagenomics.</title>
        <authorList>
            <person name="Schulz F."/>
            <person name="Roux S."/>
            <person name="Paez-Espino D."/>
            <person name="Jungbluth S."/>
            <person name="Walsh D.A."/>
            <person name="Denef V.J."/>
            <person name="McMahon K.D."/>
            <person name="Konstantinidis K.T."/>
            <person name="Eloe-Fadrosh E.A."/>
            <person name="Kyrpides N.C."/>
            <person name="Woyke T."/>
        </authorList>
    </citation>
    <scope>NUCLEOTIDE SEQUENCE</scope>
    <source>
        <strain evidence="2">GVMAG-M-3300023184-165</strain>
    </source>
</reference>
<dbReference type="AlphaFoldDB" id="A0A6C0HRG0"/>
<organism evidence="2">
    <name type="scientific">viral metagenome</name>
    <dbReference type="NCBI Taxonomy" id="1070528"/>
    <lineage>
        <taxon>unclassified sequences</taxon>
        <taxon>metagenomes</taxon>
        <taxon>organismal metagenomes</taxon>
    </lineage>
</organism>
<name>A0A6C0HRG0_9ZZZZ</name>
<feature type="compositionally biased region" description="Polar residues" evidence="1">
    <location>
        <begin position="50"/>
        <end position="65"/>
    </location>
</feature>
<evidence type="ECO:0000256" key="1">
    <source>
        <dbReference type="SAM" id="MobiDB-lite"/>
    </source>
</evidence>
<dbReference type="EMBL" id="MN740002">
    <property type="protein sequence ID" value="QHT82483.1"/>
    <property type="molecule type" value="Genomic_DNA"/>
</dbReference>
<accession>A0A6C0HRG0</accession>
<feature type="region of interest" description="Disordered" evidence="1">
    <location>
        <begin position="50"/>
        <end position="77"/>
    </location>
</feature>
<proteinExistence type="predicted"/>
<evidence type="ECO:0000313" key="2">
    <source>
        <dbReference type="EMBL" id="QHT82483.1"/>
    </source>
</evidence>